<accession>A0A8I1AE90</accession>
<dbReference type="Proteomes" id="UP000633619">
    <property type="component" value="Unassembled WGS sequence"/>
</dbReference>
<dbReference type="AlphaFoldDB" id="A0A8I1AE90"/>
<dbReference type="Gene3D" id="3.40.1620.10">
    <property type="entry name" value="YefM-like domain"/>
    <property type="match status" value="1"/>
</dbReference>
<dbReference type="Pfam" id="PF12910">
    <property type="entry name" value="PHD_like"/>
    <property type="match status" value="1"/>
</dbReference>
<gene>
    <name evidence="1" type="ORF">I8U20_13135</name>
</gene>
<name>A0A8I1AE90_THEIN</name>
<keyword evidence="2" id="KW-1185">Reference proteome</keyword>
<evidence type="ECO:0008006" key="3">
    <source>
        <dbReference type="Google" id="ProtNLM"/>
    </source>
</evidence>
<evidence type="ECO:0000313" key="2">
    <source>
        <dbReference type="Proteomes" id="UP000633619"/>
    </source>
</evidence>
<dbReference type="RefSeq" id="WP_181732908.1">
    <property type="nucleotide sequence ID" value="NZ_JACEIR010000014.1"/>
</dbReference>
<dbReference type="Gene3D" id="3.30.160.620">
    <property type="match status" value="1"/>
</dbReference>
<evidence type="ECO:0000313" key="1">
    <source>
        <dbReference type="EMBL" id="MBH8596246.1"/>
    </source>
</evidence>
<comment type="caution">
    <text evidence="1">The sequence shown here is derived from an EMBL/GenBank/DDBJ whole genome shotgun (WGS) entry which is preliminary data.</text>
</comment>
<proteinExistence type="predicted"/>
<reference evidence="1 2" key="1">
    <citation type="submission" date="2020-12" db="EMBL/GenBank/DDBJ databases">
        <title>WGS of Thermoactinomyces spp.</title>
        <authorList>
            <person name="Cheng K."/>
        </authorList>
    </citation>
    <scope>NUCLEOTIDE SEQUENCE [LARGE SCALE GENOMIC DNA]</scope>
    <source>
        <strain evidence="2">CICC 10671\DSM 43846</strain>
    </source>
</reference>
<sequence length="141" mass="16588">MQALLATEVRRNWSSVFDSVVRQKPQPIRKNRDHAWLINDQQLKDVLSRYRFTLKYEVDETGAYCGYLEEIDIVCDAPNLKELKKEVACDLIEYAKEYMEDFQLYYVAPNRKKHFPYVLHVLNQNNIQEVAALLDAEMEGA</sequence>
<dbReference type="EMBL" id="JAECVW010000012">
    <property type="protein sequence ID" value="MBH8596246.1"/>
    <property type="molecule type" value="Genomic_DNA"/>
</dbReference>
<dbReference type="InterPro" id="IPR035424">
    <property type="entry name" value="Antitoxin_RelB"/>
</dbReference>
<protein>
    <recommendedName>
        <fullName evidence="3">Antitoxin of toxin-antitoxin, RelE / RelB, TA system</fullName>
    </recommendedName>
</protein>
<organism evidence="1 2">
    <name type="scientific">Thermoactinomyces intermedius</name>
    <dbReference type="NCBI Taxonomy" id="2024"/>
    <lineage>
        <taxon>Bacteria</taxon>
        <taxon>Bacillati</taxon>
        <taxon>Bacillota</taxon>
        <taxon>Bacilli</taxon>
        <taxon>Bacillales</taxon>
        <taxon>Thermoactinomycetaceae</taxon>
        <taxon>Thermoactinomyces</taxon>
    </lineage>
</organism>